<organism evidence="2">
    <name type="scientific">Xanthomonas phage PPDBI</name>
    <dbReference type="NCBI Taxonomy" id="2723911"/>
    <lineage>
        <taxon>Viruses</taxon>
        <taxon>Duplodnaviria</taxon>
        <taxon>Heunggongvirae</taxon>
        <taxon>Uroviricota</taxon>
        <taxon>Caudoviricetes</taxon>
    </lineage>
</organism>
<accession>A0A6H0X5N3</accession>
<sequence>MLAARHGAIMNSTDPEWIQIWLILFVILFLILSVMP</sequence>
<protein>
    <submittedName>
        <fullName evidence="2">Uncharacterized protein</fullName>
    </submittedName>
</protein>
<keyword evidence="1" id="KW-1133">Transmembrane helix</keyword>
<keyword evidence="1" id="KW-0812">Transmembrane</keyword>
<reference evidence="2" key="1">
    <citation type="submission" date="2020-03" db="EMBL/GenBank/DDBJ databases">
        <authorList>
            <person name="Shneider M.M."/>
            <person name="Evseev P.V."/>
            <person name="Korzhenkov A.A."/>
            <person name="Toschakov S.V."/>
            <person name="Vo T."/>
            <person name="Ignatov A.N."/>
            <person name="Miroshnikov K.A."/>
        </authorList>
    </citation>
    <scope>NUCLEOTIDE SEQUENCE [LARGE SCALE GENOMIC DNA]</scope>
</reference>
<feature type="transmembrane region" description="Helical" evidence="1">
    <location>
        <begin position="17"/>
        <end position="35"/>
    </location>
</feature>
<keyword evidence="1" id="KW-0472">Membrane</keyword>
<evidence type="ECO:0000313" key="2">
    <source>
        <dbReference type="EMBL" id="QIW89365.1"/>
    </source>
</evidence>
<evidence type="ECO:0000256" key="1">
    <source>
        <dbReference type="SAM" id="Phobius"/>
    </source>
</evidence>
<gene>
    <name evidence="2" type="ORF">PPDBI_00006</name>
</gene>
<name>A0A6H0X5N3_9CAUD</name>
<proteinExistence type="predicted"/>
<dbReference type="EMBL" id="MT210154">
    <property type="protein sequence ID" value="QIW89365.1"/>
    <property type="molecule type" value="Genomic_DNA"/>
</dbReference>